<evidence type="ECO:0000256" key="2">
    <source>
        <dbReference type="ARBA" id="ARBA00008933"/>
    </source>
</evidence>
<evidence type="ECO:0000256" key="5">
    <source>
        <dbReference type="SAM" id="MobiDB-lite"/>
    </source>
</evidence>
<reference evidence="6 7" key="1">
    <citation type="submission" date="2016-03" db="EMBL/GenBank/DDBJ databases">
        <title>How can Kluyveromyces marxianus grow so fast - potential evolutionary course in Saccharomyces Complex revealed by comparative genomics.</title>
        <authorList>
            <person name="Mo W."/>
            <person name="Lu W."/>
            <person name="Yang X."/>
            <person name="Qi J."/>
            <person name="Lv H."/>
        </authorList>
    </citation>
    <scope>NUCLEOTIDE SEQUENCE [LARGE SCALE GENOMIC DNA]</scope>
    <source>
        <strain evidence="6 7">FIM1</strain>
    </source>
</reference>
<dbReference type="Pfam" id="PF04882">
    <property type="entry name" value="Peroxin-3"/>
    <property type="match status" value="1"/>
</dbReference>
<evidence type="ECO:0000313" key="6">
    <source>
        <dbReference type="EMBL" id="QGN17460.1"/>
    </source>
</evidence>
<evidence type="ECO:0000256" key="4">
    <source>
        <dbReference type="ARBA" id="ARBA00032508"/>
    </source>
</evidence>
<dbReference type="InterPro" id="IPR006966">
    <property type="entry name" value="Peroxin-3"/>
</dbReference>
<keyword evidence="3" id="KW-0576">Peroxisome</keyword>
<evidence type="ECO:0000313" key="7">
    <source>
        <dbReference type="Proteomes" id="UP000422736"/>
    </source>
</evidence>
<sequence>MSSRSLVQRHKRKLVVSSVLFGTLFAACAATVYLSKRWLYKQHLKMTEERFVKEQIKRRFVQTQQDSLYTLYELMPVMTLVLAKDFDLDSLVEALKGKKLEKKLSKGGKVSGEEYAEGLSSGMSATTEVQNNGSSSVQTDAQSQAGLPAQKSKAELWNELKLKSITKVIVLSYTASLLMLLTRLQLNILARREYLDTAINNALEKEREKNANQYSVISWFSNWISPAAASAASAATSDKINNKDVSNADNASIVTNSTTHTTANPEKLRYVNEQAFLSLSWWLLNRGYLQYKGIIEQLVKEEFEHLNPRDTITMDEFSDKLSKIFVATNKQFFQQQQSNEMFISCLLPEPNLERFVLQQTLEPDALKVLYEDNLLLKQLVQETNKCLESPGTWIVLESLIDETFHCIMEQIETNVASKAKTTPPSTSTPGESIPTPQEENKAYQIALFAIATKDCTNEMLKAGLVSMNNTFLQKLHSIPALDDLSACVYSNFGL</sequence>
<feature type="compositionally biased region" description="Low complexity" evidence="5">
    <location>
        <begin position="421"/>
        <end position="436"/>
    </location>
</feature>
<organism evidence="6 7">
    <name type="scientific">Kluyveromyces marxianus</name>
    <name type="common">Yeast</name>
    <name type="synonym">Candida kefyr</name>
    <dbReference type="NCBI Taxonomy" id="4911"/>
    <lineage>
        <taxon>Eukaryota</taxon>
        <taxon>Fungi</taxon>
        <taxon>Dikarya</taxon>
        <taxon>Ascomycota</taxon>
        <taxon>Saccharomycotina</taxon>
        <taxon>Saccharomycetes</taxon>
        <taxon>Saccharomycetales</taxon>
        <taxon>Saccharomycetaceae</taxon>
        <taxon>Kluyveromyces</taxon>
    </lineage>
</organism>
<protein>
    <recommendedName>
        <fullName evidence="4">Peroxin-3</fullName>
    </recommendedName>
</protein>
<evidence type="ECO:0000256" key="1">
    <source>
        <dbReference type="ARBA" id="ARBA00004549"/>
    </source>
</evidence>
<keyword evidence="7" id="KW-1185">Reference proteome</keyword>
<comment type="subcellular location">
    <subcellularLocation>
        <location evidence="1">Peroxisome membrane</location>
        <topology evidence="1">Single-pass membrane protein</topology>
    </subcellularLocation>
</comment>
<proteinExistence type="inferred from homology"/>
<dbReference type="PROSITE" id="PS51257">
    <property type="entry name" value="PROKAR_LIPOPROTEIN"/>
    <property type="match status" value="1"/>
</dbReference>
<reference evidence="6 7" key="2">
    <citation type="submission" date="2019-11" db="EMBL/GenBank/DDBJ databases">
        <authorList>
            <person name="Lu H."/>
        </authorList>
    </citation>
    <scope>NUCLEOTIDE SEQUENCE [LARGE SCALE GENOMIC DNA]</scope>
    <source>
        <strain evidence="6 7">FIM1</strain>
    </source>
</reference>
<feature type="region of interest" description="Disordered" evidence="5">
    <location>
        <begin position="417"/>
        <end position="436"/>
    </location>
</feature>
<dbReference type="Proteomes" id="UP000422736">
    <property type="component" value="Chromosome 6"/>
</dbReference>
<evidence type="ECO:0000256" key="3">
    <source>
        <dbReference type="ARBA" id="ARBA00023140"/>
    </source>
</evidence>
<gene>
    <name evidence="6" type="primary">PEX3</name>
    <name evidence="6" type="ORF">FIM1_4194</name>
</gene>
<dbReference type="PANTHER" id="PTHR28080:SF1">
    <property type="entry name" value="PEROXISOMAL BIOGENESIS FACTOR 3"/>
    <property type="match status" value="1"/>
</dbReference>
<dbReference type="EMBL" id="CP015059">
    <property type="protein sequence ID" value="QGN17460.1"/>
    <property type="molecule type" value="Genomic_DNA"/>
</dbReference>
<dbReference type="PANTHER" id="PTHR28080">
    <property type="entry name" value="PEROXISOMAL BIOGENESIS FACTOR 3"/>
    <property type="match status" value="1"/>
</dbReference>
<comment type="similarity">
    <text evidence="2">Belongs to the peroxin-3 family.</text>
</comment>
<name>A0ABX6EYQ0_KLUMA</name>
<accession>A0ABX6EYQ0</accession>
<feature type="region of interest" description="Disordered" evidence="5">
    <location>
        <begin position="125"/>
        <end position="145"/>
    </location>
</feature>